<reference evidence="1" key="1">
    <citation type="submission" date="2019-04" db="EMBL/GenBank/DDBJ databases">
        <title>Evolution of Biomass-Degrading Anaerobic Consortia Revealed by Metagenomics.</title>
        <authorList>
            <person name="Peng X."/>
        </authorList>
    </citation>
    <scope>NUCLEOTIDE SEQUENCE</scope>
    <source>
        <strain evidence="1">SIG141</strain>
    </source>
</reference>
<evidence type="ECO:0000313" key="2">
    <source>
        <dbReference type="Proteomes" id="UP000763088"/>
    </source>
</evidence>
<protein>
    <submittedName>
        <fullName evidence="1">Uncharacterized protein</fullName>
    </submittedName>
</protein>
<sequence>MNKNDVVKIMEVVISNPFFRDFVIKKSDNSIFYKDDYGFRKVHFWYYNSYDLERDALALEVQPNFDVRFNVLHKWFEKYSKRTLRDQRDDYSLGFTGGMLGTLDEFYFLENRKDYNKDLKRLCENVVNNSKRVFTNFQTLEDYYNYCINDVILGKRELPDEGFEWVTEYLIATKIVKPSSYDLVKTIILQRVEWMKGRKNPNIELYYNDIPTILDDLENTNFSAEKHGKILL</sequence>
<dbReference type="AlphaFoldDB" id="A0A928GJK6"/>
<evidence type="ECO:0000313" key="1">
    <source>
        <dbReference type="EMBL" id="MBE6267095.1"/>
    </source>
</evidence>
<comment type="caution">
    <text evidence="1">The sequence shown here is derived from an EMBL/GenBank/DDBJ whole genome shotgun (WGS) entry which is preliminary data.</text>
</comment>
<proteinExistence type="predicted"/>
<dbReference type="Proteomes" id="UP000763088">
    <property type="component" value="Unassembled WGS sequence"/>
</dbReference>
<name>A0A928GJK6_XYLRU</name>
<accession>A0A928GJK6</accession>
<gene>
    <name evidence="1" type="ORF">E7102_11635</name>
</gene>
<dbReference type="EMBL" id="SUYD01000015">
    <property type="protein sequence ID" value="MBE6267095.1"/>
    <property type="molecule type" value="Genomic_DNA"/>
</dbReference>
<organism evidence="1 2">
    <name type="scientific">Xylanibacter ruminicola</name>
    <name type="common">Prevotella ruminicola</name>
    <dbReference type="NCBI Taxonomy" id="839"/>
    <lineage>
        <taxon>Bacteria</taxon>
        <taxon>Pseudomonadati</taxon>
        <taxon>Bacteroidota</taxon>
        <taxon>Bacteroidia</taxon>
        <taxon>Bacteroidales</taxon>
        <taxon>Prevotellaceae</taxon>
        <taxon>Xylanibacter</taxon>
    </lineage>
</organism>